<name>A0A1Y2B2A3_9TREE</name>
<keyword evidence="3" id="KW-1185">Reference proteome</keyword>
<sequence>MTTNAESPWGPSVLPNKWQRSYWQRSVGDESLLHHGREDSLPDSADVVIIGSGLSGATTAYHLLSAEARPRTVVCLEARELCSGASGRNAGHCRPDAFRGFADYAKIHGEVEARKIIASERITLDKVVQYVNEHEIECELTLRPTVDLILSKEFERYVDTSFQLAKNAGVDVQMVKRLGQDETRDYTGSPIALGSYVWPAASIHPLKLCLGVHRKNMALGGYSLYTHCPVVSVAKDCDSWLVSTVRGQIKAGKVVFATNAYTSLLLPELAKMIEPCSIHASKVAQAPSEGAPLEPTMSLRFSLDRFYSYAPQPDRSAVLGIAAQLFPNKSMDDSAPSAEVEEAIFGSILQVLPDHGYTTNAGIPVQGHGGYEYSWLGVVGMTPDRVPLVGQLPGKDGLFIIAGMGGHGMARIFHCAPTLAEVMLGGQWDPTLPAVYQPSPDRLQREFETASD</sequence>
<gene>
    <name evidence="2" type="ORF">BCR39DRAFT_559253</name>
</gene>
<dbReference type="AlphaFoldDB" id="A0A1Y2B2A3"/>
<dbReference type="PANTHER" id="PTHR13847:SF260">
    <property type="entry name" value="FAD DEPENDENT OXIDOREDUCTASE DOMAIN-CONTAINING PROTEIN"/>
    <property type="match status" value="1"/>
</dbReference>
<dbReference type="Proteomes" id="UP000193986">
    <property type="component" value="Unassembled WGS sequence"/>
</dbReference>
<dbReference type="Pfam" id="PF01266">
    <property type="entry name" value="DAO"/>
    <property type="match status" value="1"/>
</dbReference>
<proteinExistence type="predicted"/>
<dbReference type="SUPFAM" id="SSF51905">
    <property type="entry name" value="FAD/NAD(P)-binding domain"/>
    <property type="match status" value="1"/>
</dbReference>
<dbReference type="InParanoid" id="A0A1Y2B2A3"/>
<evidence type="ECO:0000313" key="3">
    <source>
        <dbReference type="Proteomes" id="UP000193986"/>
    </source>
</evidence>
<accession>A0A1Y2B2A3</accession>
<dbReference type="STRING" id="71784.A0A1Y2B2A3"/>
<dbReference type="OrthoDB" id="429143at2759"/>
<comment type="caution">
    <text evidence="2">The sequence shown here is derived from an EMBL/GenBank/DDBJ whole genome shotgun (WGS) entry which is preliminary data.</text>
</comment>
<reference evidence="2 3" key="1">
    <citation type="submission" date="2016-07" db="EMBL/GenBank/DDBJ databases">
        <title>Pervasive Adenine N6-methylation of Active Genes in Fungi.</title>
        <authorList>
            <consortium name="DOE Joint Genome Institute"/>
            <person name="Mondo S.J."/>
            <person name="Dannebaum R.O."/>
            <person name="Kuo R.C."/>
            <person name="Labutti K."/>
            <person name="Haridas S."/>
            <person name="Kuo A."/>
            <person name="Salamov A."/>
            <person name="Ahrendt S.R."/>
            <person name="Lipzen A."/>
            <person name="Sullivan W."/>
            <person name="Andreopoulos W.B."/>
            <person name="Clum A."/>
            <person name="Lindquist E."/>
            <person name="Daum C."/>
            <person name="Ramamoorthy G.K."/>
            <person name="Gryganskyi A."/>
            <person name="Culley D."/>
            <person name="Magnuson J.K."/>
            <person name="James T.Y."/>
            <person name="O'Malley M.A."/>
            <person name="Stajich J.E."/>
            <person name="Spatafora J.W."/>
            <person name="Visel A."/>
            <person name="Grigoriev I.V."/>
        </authorList>
    </citation>
    <scope>NUCLEOTIDE SEQUENCE [LARGE SCALE GENOMIC DNA]</scope>
    <source>
        <strain evidence="2 3">68-887.2</strain>
    </source>
</reference>
<evidence type="ECO:0000259" key="1">
    <source>
        <dbReference type="Pfam" id="PF01266"/>
    </source>
</evidence>
<dbReference type="GO" id="GO:0005737">
    <property type="term" value="C:cytoplasm"/>
    <property type="evidence" value="ECO:0007669"/>
    <property type="project" value="TreeGrafter"/>
</dbReference>
<dbReference type="InterPro" id="IPR006076">
    <property type="entry name" value="FAD-dep_OxRdtase"/>
</dbReference>
<evidence type="ECO:0000313" key="2">
    <source>
        <dbReference type="EMBL" id="ORY28951.1"/>
    </source>
</evidence>
<dbReference type="InterPro" id="IPR036188">
    <property type="entry name" value="FAD/NAD-bd_sf"/>
</dbReference>
<dbReference type="Gene3D" id="3.50.50.60">
    <property type="entry name" value="FAD/NAD(P)-binding domain"/>
    <property type="match status" value="1"/>
</dbReference>
<organism evidence="2 3">
    <name type="scientific">Naematelia encephala</name>
    <dbReference type="NCBI Taxonomy" id="71784"/>
    <lineage>
        <taxon>Eukaryota</taxon>
        <taxon>Fungi</taxon>
        <taxon>Dikarya</taxon>
        <taxon>Basidiomycota</taxon>
        <taxon>Agaricomycotina</taxon>
        <taxon>Tremellomycetes</taxon>
        <taxon>Tremellales</taxon>
        <taxon>Naemateliaceae</taxon>
        <taxon>Naematelia</taxon>
    </lineage>
</organism>
<feature type="domain" description="FAD dependent oxidoreductase" evidence="1">
    <location>
        <begin position="46"/>
        <end position="421"/>
    </location>
</feature>
<dbReference type="Gene3D" id="3.30.9.10">
    <property type="entry name" value="D-Amino Acid Oxidase, subunit A, domain 2"/>
    <property type="match status" value="1"/>
</dbReference>
<dbReference type="EMBL" id="MCFC01000028">
    <property type="protein sequence ID" value="ORY28951.1"/>
    <property type="molecule type" value="Genomic_DNA"/>
</dbReference>
<dbReference type="PANTHER" id="PTHR13847">
    <property type="entry name" value="SARCOSINE DEHYDROGENASE-RELATED"/>
    <property type="match status" value="1"/>
</dbReference>
<protein>
    <submittedName>
        <fullName evidence="2">FAD dependent oxidoreductase</fullName>
    </submittedName>
</protein>